<evidence type="ECO:0008006" key="2">
    <source>
        <dbReference type="Google" id="ProtNLM"/>
    </source>
</evidence>
<organism evidence="1">
    <name type="scientific">Propionibacterium freudenreichii subsp. freudenreichii</name>
    <dbReference type="NCBI Taxonomy" id="66712"/>
    <lineage>
        <taxon>Bacteria</taxon>
        <taxon>Bacillati</taxon>
        <taxon>Actinomycetota</taxon>
        <taxon>Actinomycetes</taxon>
        <taxon>Propionibacteriales</taxon>
        <taxon>Propionibacteriaceae</taxon>
        <taxon>Propionibacterium</taxon>
    </lineage>
</organism>
<dbReference type="GeneID" id="61222374"/>
<name>A0A068VR25_PROFF</name>
<dbReference type="Pfam" id="PF11343">
    <property type="entry name" value="DUF3145"/>
    <property type="match status" value="1"/>
</dbReference>
<dbReference type="EMBL" id="LM676425">
    <property type="protein sequence ID" value="CEP26795.1"/>
    <property type="molecule type" value="Genomic_DNA"/>
</dbReference>
<dbReference type="PATRIC" id="fig|66712.6.peg.1260"/>
<dbReference type="RefSeq" id="WP_013160848.1">
    <property type="nucleotide sequence ID" value="NZ_CP010341.1"/>
</dbReference>
<sequence length="164" mass="18079">MGNQTRGVIFIHSAVGALCPHIEWAIGAVLGHRISPDWTRQPAQPGTMRTELIWQAPEGACAQIVSALLRCRELRFEVTQDANPDMGERYAFTPSLGIFHTGTDAAGNIQVAENRLRDALADRSPGHDLRASLDDLLGTAWDEELDVFRHASEDAPVRWLTRAV</sequence>
<dbReference type="AlphaFoldDB" id="A0A068VR25"/>
<accession>A0A068VR25</accession>
<reference evidence="1" key="1">
    <citation type="submission" date="2014-08" db="EMBL/GenBank/DDBJ databases">
        <authorList>
            <person name="Falentin Helene"/>
        </authorList>
    </citation>
    <scope>NUCLEOTIDE SEQUENCE</scope>
</reference>
<dbReference type="InterPro" id="IPR021491">
    <property type="entry name" value="DUF3145"/>
</dbReference>
<evidence type="ECO:0000313" key="1">
    <source>
        <dbReference type="EMBL" id="CEP26795.1"/>
    </source>
</evidence>
<gene>
    <name evidence="1" type="ORF">PFCIRM138_09955</name>
</gene>
<proteinExistence type="predicted"/>
<protein>
    <recommendedName>
        <fullName evidence="2">PF11343 family protein</fullName>
    </recommendedName>
</protein>
<dbReference type="KEGG" id="pfre:RM25_1232"/>